<dbReference type="Gene3D" id="1.20.1260.10">
    <property type="match status" value="1"/>
</dbReference>
<accession>A0ABV5B8J4</accession>
<evidence type="ECO:0000259" key="3">
    <source>
        <dbReference type="Pfam" id="PF00210"/>
    </source>
</evidence>
<sequence>MTTLKNANTNTANEAAANLYEALNRQVATWSVLYTKLHHFHWYVKGPHFFTLHAKFEELYNEAAEHMDTLAERLLAIGGRPAATMAEHMKLSIVREAEGQPSAEEMVETAVSDLKLVTSDLAQGMEAAEAAGDASTADILNGMREAVDKHIWMLNAFLGK</sequence>
<proteinExistence type="inferred from homology"/>
<dbReference type="PIRSF" id="PIRSF005900">
    <property type="entry name" value="Dps"/>
    <property type="match status" value="1"/>
</dbReference>
<comment type="similarity">
    <text evidence="1 2">Belongs to the Dps family.</text>
</comment>
<dbReference type="InterPro" id="IPR009078">
    <property type="entry name" value="Ferritin-like_SF"/>
</dbReference>
<dbReference type="EMBL" id="JBHILM010000014">
    <property type="protein sequence ID" value="MFB5682018.1"/>
    <property type="molecule type" value="Genomic_DNA"/>
</dbReference>
<name>A0ABV5B8J4_9BACL</name>
<dbReference type="InterPro" id="IPR002177">
    <property type="entry name" value="DPS_DNA-bd"/>
</dbReference>
<gene>
    <name evidence="4" type="ORF">ACE3NQ_13930</name>
</gene>
<dbReference type="SUPFAM" id="SSF47240">
    <property type="entry name" value="Ferritin-like"/>
    <property type="match status" value="1"/>
</dbReference>
<dbReference type="Pfam" id="PF00210">
    <property type="entry name" value="Ferritin"/>
    <property type="match status" value="1"/>
</dbReference>
<organism evidence="4 5">
    <name type="scientific">Paenibacillus terreus</name>
    <dbReference type="NCBI Taxonomy" id="1387834"/>
    <lineage>
        <taxon>Bacteria</taxon>
        <taxon>Bacillati</taxon>
        <taxon>Bacillota</taxon>
        <taxon>Bacilli</taxon>
        <taxon>Bacillales</taxon>
        <taxon>Paenibacillaceae</taxon>
        <taxon>Paenibacillus</taxon>
    </lineage>
</organism>
<evidence type="ECO:0000313" key="4">
    <source>
        <dbReference type="EMBL" id="MFB5682018.1"/>
    </source>
</evidence>
<dbReference type="Proteomes" id="UP001580407">
    <property type="component" value="Unassembled WGS sequence"/>
</dbReference>
<dbReference type="RefSeq" id="WP_375525784.1">
    <property type="nucleotide sequence ID" value="NZ_JBHILM010000014.1"/>
</dbReference>
<comment type="caution">
    <text evidence="4">The sequence shown here is derived from an EMBL/GenBank/DDBJ whole genome shotgun (WGS) entry which is preliminary data.</text>
</comment>
<dbReference type="PRINTS" id="PR01346">
    <property type="entry name" value="HELNAPAPROT"/>
</dbReference>
<dbReference type="InterPro" id="IPR023188">
    <property type="entry name" value="DPS_DNA-bd_CS"/>
</dbReference>
<dbReference type="PROSITE" id="PS00819">
    <property type="entry name" value="DPS_2"/>
    <property type="match status" value="1"/>
</dbReference>
<reference evidence="4 5" key="1">
    <citation type="submission" date="2024-09" db="EMBL/GenBank/DDBJ databases">
        <authorList>
            <person name="Ruan L."/>
        </authorList>
    </citation>
    <scope>NUCLEOTIDE SEQUENCE [LARGE SCALE GENOMIC DNA]</scope>
    <source>
        <strain evidence="4 5">D33</strain>
    </source>
</reference>
<evidence type="ECO:0000313" key="5">
    <source>
        <dbReference type="Proteomes" id="UP001580407"/>
    </source>
</evidence>
<feature type="domain" description="Ferritin/DPS" evidence="3">
    <location>
        <begin position="21"/>
        <end position="160"/>
    </location>
</feature>
<dbReference type="PROSITE" id="PS00818">
    <property type="entry name" value="DPS_1"/>
    <property type="match status" value="1"/>
</dbReference>
<dbReference type="InterPro" id="IPR012347">
    <property type="entry name" value="Ferritin-like"/>
</dbReference>
<dbReference type="PANTHER" id="PTHR42932">
    <property type="entry name" value="GENERAL STRESS PROTEIN 20U"/>
    <property type="match status" value="1"/>
</dbReference>
<dbReference type="PANTHER" id="PTHR42932:SF1">
    <property type="entry name" value="GENERAL STRESS PROTEIN 20U"/>
    <property type="match status" value="1"/>
</dbReference>
<dbReference type="CDD" id="cd01043">
    <property type="entry name" value="DPS"/>
    <property type="match status" value="1"/>
</dbReference>
<evidence type="ECO:0000256" key="2">
    <source>
        <dbReference type="RuleBase" id="RU003875"/>
    </source>
</evidence>
<dbReference type="InterPro" id="IPR008331">
    <property type="entry name" value="Ferritin_DPS_dom"/>
</dbReference>
<protein>
    <submittedName>
        <fullName evidence="4">Dps family protein</fullName>
    </submittedName>
</protein>
<keyword evidence="5" id="KW-1185">Reference proteome</keyword>
<evidence type="ECO:0000256" key="1">
    <source>
        <dbReference type="ARBA" id="ARBA00009497"/>
    </source>
</evidence>